<evidence type="ECO:0000256" key="9">
    <source>
        <dbReference type="RuleBase" id="RU362131"/>
    </source>
</evidence>
<evidence type="ECO:0000256" key="10">
    <source>
        <dbReference type="SAM" id="MobiDB-lite"/>
    </source>
</evidence>
<comment type="cofactor">
    <cofactor evidence="1">
        <name>Mn(2+)</name>
        <dbReference type="ChEBI" id="CHEBI:29035"/>
    </cofactor>
</comment>
<reference evidence="12" key="1">
    <citation type="journal article" date="2011" name="PLoS Biol.">
        <title>Gene gain and loss during evolution of obligate parasitism in the white rust pathogen of Arabidopsis thaliana.</title>
        <authorList>
            <person name="Kemen E."/>
            <person name="Gardiner A."/>
            <person name="Schultz-Larsen T."/>
            <person name="Kemen A.C."/>
            <person name="Balmuth A.L."/>
            <person name="Robert-Seilaniantz A."/>
            <person name="Bailey K."/>
            <person name="Holub E."/>
            <person name="Studholme D.J."/>
            <person name="Maclean D."/>
            <person name="Jones J.D."/>
        </authorList>
    </citation>
    <scope>NUCLEOTIDE SEQUENCE</scope>
</reference>
<keyword evidence="9" id="KW-0227">DNA damage</keyword>
<reference evidence="12" key="2">
    <citation type="submission" date="2011-02" db="EMBL/GenBank/DDBJ databases">
        <authorList>
            <person name="MacLean D."/>
        </authorList>
    </citation>
    <scope>NUCLEOTIDE SEQUENCE</scope>
</reference>
<feature type="site" description="Interaction with DNA substrate" evidence="8">
    <location>
        <position position="366"/>
    </location>
</feature>
<dbReference type="HOGENOM" id="CLU_027539_1_0_1"/>
<dbReference type="GO" id="GO:0008311">
    <property type="term" value="F:double-stranded DNA 3'-5' DNA exonuclease activity"/>
    <property type="evidence" value="ECO:0007669"/>
    <property type="project" value="TreeGrafter"/>
</dbReference>
<evidence type="ECO:0000256" key="6">
    <source>
        <dbReference type="PIRSR" id="PIRSR604808-1"/>
    </source>
</evidence>
<feature type="active site" evidence="6">
    <location>
        <position position="226"/>
    </location>
</feature>
<dbReference type="Gene3D" id="3.60.10.10">
    <property type="entry name" value="Endonuclease/exonuclease/phosphatase"/>
    <property type="match status" value="1"/>
</dbReference>
<feature type="domain" description="Endonuclease/exonuclease/phosphatase" evidence="11">
    <location>
        <begin position="117"/>
        <end position="366"/>
    </location>
</feature>
<dbReference type="SUPFAM" id="SSF56219">
    <property type="entry name" value="DNase I-like"/>
    <property type="match status" value="1"/>
</dbReference>
<dbReference type="GO" id="GO:0003677">
    <property type="term" value="F:DNA binding"/>
    <property type="evidence" value="ECO:0007669"/>
    <property type="project" value="InterPro"/>
</dbReference>
<dbReference type="PANTHER" id="PTHR22748">
    <property type="entry name" value="AP ENDONUCLEASE"/>
    <property type="match status" value="1"/>
</dbReference>
<feature type="binding site" evidence="7">
    <location>
        <position position="268"/>
    </location>
    <ligand>
        <name>Mg(2+)</name>
        <dbReference type="ChEBI" id="CHEBI:18420"/>
        <label>1</label>
    </ligand>
</feature>
<dbReference type="NCBIfam" id="TIGR00633">
    <property type="entry name" value="xth"/>
    <property type="match status" value="1"/>
</dbReference>
<dbReference type="InterPro" id="IPR020848">
    <property type="entry name" value="AP_endonuclease_F1_CS"/>
</dbReference>
<evidence type="ECO:0000256" key="8">
    <source>
        <dbReference type="PIRSR" id="PIRSR604808-3"/>
    </source>
</evidence>
<dbReference type="InterPro" id="IPR004808">
    <property type="entry name" value="AP_endonuc_1"/>
</dbReference>
<dbReference type="PROSITE" id="PS00727">
    <property type="entry name" value="AP_NUCLEASE_F1_2"/>
    <property type="match status" value="1"/>
</dbReference>
<feature type="binding site" evidence="7">
    <location>
        <position position="270"/>
    </location>
    <ligand>
        <name>Mg(2+)</name>
        <dbReference type="ChEBI" id="CHEBI:18420"/>
        <label>1</label>
    </ligand>
</feature>
<evidence type="ECO:0000256" key="7">
    <source>
        <dbReference type="PIRSR" id="PIRSR604808-2"/>
    </source>
</evidence>
<organism evidence="12">
    <name type="scientific">Albugo laibachii Nc14</name>
    <dbReference type="NCBI Taxonomy" id="890382"/>
    <lineage>
        <taxon>Eukaryota</taxon>
        <taxon>Sar</taxon>
        <taxon>Stramenopiles</taxon>
        <taxon>Oomycota</taxon>
        <taxon>Peronosporomycetes</taxon>
        <taxon>Albuginales</taxon>
        <taxon>Albuginaceae</taxon>
        <taxon>Albugo</taxon>
    </lineage>
</organism>
<dbReference type="EC" id="3.1.-.-" evidence="9"/>
<dbReference type="EMBL" id="FR824068">
    <property type="protein sequence ID" value="CCA16608.1"/>
    <property type="molecule type" value="Genomic_DNA"/>
</dbReference>
<evidence type="ECO:0000313" key="12">
    <source>
        <dbReference type="EMBL" id="CCA16608.1"/>
    </source>
</evidence>
<keyword evidence="4" id="KW-0378">Hydrolase</keyword>
<dbReference type="InterPro" id="IPR005135">
    <property type="entry name" value="Endo/exonuclease/phosphatase"/>
</dbReference>
<feature type="binding site" evidence="7">
    <location>
        <position position="366"/>
    </location>
    <ligand>
        <name>Mg(2+)</name>
        <dbReference type="ChEBI" id="CHEBI:18420"/>
        <label>1</label>
    </ligand>
</feature>
<dbReference type="PROSITE" id="PS00728">
    <property type="entry name" value="AP_NUCLEASE_F1_3"/>
    <property type="match status" value="1"/>
</dbReference>
<feature type="region of interest" description="Disordered" evidence="10">
    <location>
        <begin position="1"/>
        <end position="23"/>
    </location>
</feature>
<dbReference type="PROSITE" id="PS51435">
    <property type="entry name" value="AP_NUCLEASE_F1_4"/>
    <property type="match status" value="1"/>
</dbReference>
<feature type="binding site" evidence="7">
    <location>
        <position position="365"/>
    </location>
    <ligand>
        <name>Mg(2+)</name>
        <dbReference type="ChEBI" id="CHEBI:18420"/>
        <label>1</label>
    </ligand>
</feature>
<dbReference type="PANTHER" id="PTHR22748:SF6">
    <property type="entry name" value="DNA-(APURINIC OR APYRIMIDINIC SITE) ENDONUCLEASE"/>
    <property type="match status" value="1"/>
</dbReference>
<keyword evidence="5 7" id="KW-0460">Magnesium</keyword>
<dbReference type="GO" id="GO:0003906">
    <property type="term" value="F:DNA-(apurinic or apyrimidinic site) endonuclease activity"/>
    <property type="evidence" value="ECO:0007669"/>
    <property type="project" value="TreeGrafter"/>
</dbReference>
<evidence type="ECO:0000256" key="5">
    <source>
        <dbReference type="ARBA" id="ARBA00022842"/>
    </source>
</evidence>
<feature type="active site" description="Proton acceptor" evidence="6">
    <location>
        <position position="366"/>
    </location>
</feature>
<gene>
    <name evidence="12" type="primary">AlNc14C23G2365</name>
    <name evidence="12" type="ORF">ALNC14_027510</name>
</gene>
<proteinExistence type="inferred from homology"/>
<evidence type="ECO:0000256" key="2">
    <source>
        <dbReference type="ARBA" id="ARBA00007092"/>
    </source>
</evidence>
<dbReference type="GO" id="GO:0005634">
    <property type="term" value="C:nucleus"/>
    <property type="evidence" value="ECO:0007669"/>
    <property type="project" value="TreeGrafter"/>
</dbReference>
<evidence type="ECO:0000256" key="1">
    <source>
        <dbReference type="ARBA" id="ARBA00001936"/>
    </source>
</evidence>
<name>F0W666_9STRA</name>
<dbReference type="GO" id="GO:0046872">
    <property type="term" value="F:metal ion binding"/>
    <property type="evidence" value="ECO:0007669"/>
    <property type="project" value="UniProtKB-KW"/>
</dbReference>
<feature type="binding site" evidence="7">
    <location>
        <position position="119"/>
    </location>
    <ligand>
        <name>Mg(2+)</name>
        <dbReference type="ChEBI" id="CHEBI:18420"/>
        <label>1</label>
    </ligand>
</feature>
<keyword evidence="7" id="KW-0464">Manganese</keyword>
<feature type="compositionally biased region" description="Basic and acidic residues" evidence="10">
    <location>
        <begin position="1"/>
        <end position="10"/>
    </location>
</feature>
<dbReference type="GO" id="GO:0008081">
    <property type="term" value="F:phosphoric diester hydrolase activity"/>
    <property type="evidence" value="ECO:0007669"/>
    <property type="project" value="TreeGrafter"/>
</dbReference>
<evidence type="ECO:0000256" key="4">
    <source>
        <dbReference type="ARBA" id="ARBA00022801"/>
    </source>
</evidence>
<dbReference type="AlphaFoldDB" id="F0W666"/>
<accession>F0W666</accession>
<evidence type="ECO:0000256" key="3">
    <source>
        <dbReference type="ARBA" id="ARBA00022723"/>
    </source>
</evidence>
<feature type="binding site" evidence="7">
    <location>
        <position position="151"/>
    </location>
    <ligand>
        <name>Mg(2+)</name>
        <dbReference type="ChEBI" id="CHEBI:18420"/>
        <label>1</label>
    </ligand>
</feature>
<sequence>MPSEMKRKTAVETTTKRLRTACPSSTLTSKTKLEITDKSDTSENPSVSIVEDAIPQKEAWNALFSKSDSKTALSVVRPLKKTQQPISSDMKAYCEQIRPSFGLDAETLPAESLKIIAWNVNGLRALLKYDESRYFHAYVREEDADIICLSETKIDSPQVEKMEDLLPKYPFQYWSCAHKKGYAGTAVCSKLEPLQVRSHLDDSTLGSTEGRFLALEFEKFWLVHTYVPNAGMKLERLGDRTTQWDAVLLQTLQSLEKESEKGVIWCGDLNVAHQDIDIHDPKNNRNKSPGFTDAERNNFGETLKTGFVDTFRHFHPEKQQFTYWSYRFNARTRNKGWRLDYFVVSERLMAQVKASFVREGVKGSDHVPVGAILSL</sequence>
<feature type="site" description="Transition state stabilizer" evidence="8">
    <location>
        <position position="270"/>
    </location>
</feature>
<feature type="active site" description="Proton donor/acceptor" evidence="6">
    <location>
        <position position="268"/>
    </location>
</feature>
<dbReference type="GO" id="GO:0006284">
    <property type="term" value="P:base-excision repair"/>
    <property type="evidence" value="ECO:0007669"/>
    <property type="project" value="TreeGrafter"/>
</dbReference>
<comment type="cofactor">
    <cofactor evidence="7 9">
        <name>Mg(2+)</name>
        <dbReference type="ChEBI" id="CHEBI:18420"/>
    </cofactor>
    <cofactor evidence="7 9">
        <name>Mn(2+)</name>
        <dbReference type="ChEBI" id="CHEBI:29035"/>
    </cofactor>
    <text evidence="7 9">Probably binds two magnesium or manganese ions per subunit.</text>
</comment>
<dbReference type="NCBIfam" id="TIGR00195">
    <property type="entry name" value="exoDNase_III"/>
    <property type="match status" value="1"/>
</dbReference>
<dbReference type="InterPro" id="IPR036691">
    <property type="entry name" value="Endo/exonu/phosph_ase_sf"/>
</dbReference>
<keyword evidence="9" id="KW-0234">DNA repair</keyword>
<comment type="similarity">
    <text evidence="2 9">Belongs to the DNA repair enzymes AP/ExoA family.</text>
</comment>
<keyword evidence="3 7" id="KW-0479">Metal-binding</keyword>
<dbReference type="CDD" id="cd09087">
    <property type="entry name" value="Ape1-like_AP-endo"/>
    <property type="match status" value="1"/>
</dbReference>
<feature type="site" description="Important for catalytic activity" evidence="8">
    <location>
        <position position="340"/>
    </location>
</feature>
<protein>
    <recommendedName>
        <fullName evidence="9">DNA-(apurinic or apyrimidinic site) endonuclease</fullName>
        <ecNumber evidence="9">3.1.-.-</ecNumber>
    </recommendedName>
</protein>
<evidence type="ECO:0000259" key="11">
    <source>
        <dbReference type="Pfam" id="PF03372"/>
    </source>
</evidence>
<dbReference type="Pfam" id="PF03372">
    <property type="entry name" value="Exo_endo_phos"/>
    <property type="match status" value="1"/>
</dbReference>